<feature type="compositionally biased region" description="Basic residues" evidence="1">
    <location>
        <begin position="85"/>
        <end position="95"/>
    </location>
</feature>
<feature type="compositionally biased region" description="Polar residues" evidence="1">
    <location>
        <begin position="60"/>
        <end position="79"/>
    </location>
</feature>
<feature type="compositionally biased region" description="Basic and acidic residues" evidence="1">
    <location>
        <begin position="129"/>
        <end position="149"/>
    </location>
</feature>
<gene>
    <name evidence="2" type="ORF">TRFO_34053</name>
</gene>
<evidence type="ECO:0000256" key="1">
    <source>
        <dbReference type="SAM" id="MobiDB-lite"/>
    </source>
</evidence>
<dbReference type="VEuPathDB" id="TrichDB:TRFO_34053"/>
<dbReference type="Proteomes" id="UP000179807">
    <property type="component" value="Unassembled WGS sequence"/>
</dbReference>
<dbReference type="GeneID" id="94844147"/>
<organism evidence="2 3">
    <name type="scientific">Tritrichomonas foetus</name>
    <dbReference type="NCBI Taxonomy" id="1144522"/>
    <lineage>
        <taxon>Eukaryota</taxon>
        <taxon>Metamonada</taxon>
        <taxon>Parabasalia</taxon>
        <taxon>Tritrichomonadida</taxon>
        <taxon>Tritrichomonadidae</taxon>
        <taxon>Tritrichomonas</taxon>
    </lineage>
</organism>
<proteinExistence type="predicted"/>
<evidence type="ECO:0000313" key="2">
    <source>
        <dbReference type="EMBL" id="OHS99510.1"/>
    </source>
</evidence>
<accession>A0A1J4JK56</accession>
<feature type="region of interest" description="Disordered" evidence="1">
    <location>
        <begin position="1"/>
        <end position="21"/>
    </location>
</feature>
<keyword evidence="3" id="KW-1185">Reference proteome</keyword>
<evidence type="ECO:0000313" key="3">
    <source>
        <dbReference type="Proteomes" id="UP000179807"/>
    </source>
</evidence>
<reference evidence="2" key="1">
    <citation type="submission" date="2016-10" db="EMBL/GenBank/DDBJ databases">
        <authorList>
            <person name="Benchimol M."/>
            <person name="Almeida L.G."/>
            <person name="Vasconcelos A.T."/>
            <person name="Perreira-Neves A."/>
            <person name="Rosa I.A."/>
            <person name="Tasca T."/>
            <person name="Bogo M.R."/>
            <person name="de Souza W."/>
        </authorList>
    </citation>
    <scope>NUCLEOTIDE SEQUENCE [LARGE SCALE GENOMIC DNA]</scope>
    <source>
        <strain evidence="2">K</strain>
    </source>
</reference>
<sequence>MNGQLGSMSSMNASMNTPMNNPMNAQMSSPMGQPLGQPLPPQMGMQGQMPMSLFAGKPMSASTPNLFNPQMQLGSTGMNNPKLMPRQKRGRRKKQMFPGADEDQDDISNSALGIETPSLTTIEMNESATHGESDDAGTENKPEKEKINDTENDIFMSFSDYVDW</sequence>
<protein>
    <submittedName>
        <fullName evidence="2">Uncharacterized protein</fullName>
    </submittedName>
</protein>
<comment type="caution">
    <text evidence="2">The sequence shown here is derived from an EMBL/GenBank/DDBJ whole genome shotgun (WGS) entry which is preliminary data.</text>
</comment>
<feature type="compositionally biased region" description="Polar residues" evidence="1">
    <location>
        <begin position="107"/>
        <end position="128"/>
    </location>
</feature>
<dbReference type="EMBL" id="MLAK01001002">
    <property type="protein sequence ID" value="OHS99510.1"/>
    <property type="molecule type" value="Genomic_DNA"/>
</dbReference>
<feature type="region of interest" description="Disordered" evidence="1">
    <location>
        <begin position="54"/>
        <end position="152"/>
    </location>
</feature>
<dbReference type="AlphaFoldDB" id="A0A1J4JK56"/>
<name>A0A1J4JK56_9EUKA</name>
<dbReference type="RefSeq" id="XP_068352647.1">
    <property type="nucleotide sequence ID" value="XM_068509443.1"/>
</dbReference>